<protein>
    <submittedName>
        <fullName evidence="3">Uncharacterized protein</fullName>
    </submittedName>
</protein>
<reference evidence="4 5" key="1">
    <citation type="submission" date="2020-08" db="EMBL/GenBank/DDBJ databases">
        <title>Genomic Encyclopedia of Type Strains, Phase IV (KMG-V): Genome sequencing to study the core and pangenomes of soil and plant-associated prokaryotes.</title>
        <authorList>
            <person name="Whitman W."/>
        </authorList>
    </citation>
    <scope>NUCLEOTIDE SEQUENCE [LARGE SCALE GENOMIC DNA]</scope>
    <source>
        <strain evidence="2 5">SEMIA 444</strain>
        <strain evidence="1 4">SEMIA 448</strain>
        <strain evidence="3 6">SEMIA 452</strain>
    </source>
</reference>
<evidence type="ECO:0000313" key="6">
    <source>
        <dbReference type="Proteomes" id="UP000576087"/>
    </source>
</evidence>
<evidence type="ECO:0000313" key="2">
    <source>
        <dbReference type="EMBL" id="MBB4413639.1"/>
    </source>
</evidence>
<comment type="caution">
    <text evidence="3">The sequence shown here is derived from an EMBL/GenBank/DDBJ whole genome shotgun (WGS) entry which is preliminary data.</text>
</comment>
<dbReference type="EMBL" id="JACIGW010000005">
    <property type="protein sequence ID" value="MBB4350329.1"/>
    <property type="molecule type" value="Genomic_DNA"/>
</dbReference>
<dbReference type="Proteomes" id="UP000524535">
    <property type="component" value="Unassembled WGS sequence"/>
</dbReference>
<dbReference type="Proteomes" id="UP000576087">
    <property type="component" value="Unassembled WGS sequence"/>
</dbReference>
<evidence type="ECO:0000313" key="5">
    <source>
        <dbReference type="Proteomes" id="UP000524535"/>
    </source>
</evidence>
<evidence type="ECO:0000313" key="1">
    <source>
        <dbReference type="EMBL" id="MBB4350329.1"/>
    </source>
</evidence>
<name>A0A7W6V1J6_9HYPH</name>
<sequence length="45" mass="5234">MMSAMVVKGGNVNPWFFLSKIEDCYFAVFFPLSYWQKIGCCCDQE</sequence>
<dbReference type="Proteomes" id="UP000520770">
    <property type="component" value="Unassembled WGS sequence"/>
</dbReference>
<gene>
    <name evidence="2" type="ORF">GGE31_004167</name>
    <name evidence="1" type="ORF">GGE33_004094</name>
    <name evidence="3" type="ORF">GGE35_004110</name>
</gene>
<evidence type="ECO:0000313" key="3">
    <source>
        <dbReference type="EMBL" id="MBB4448273.1"/>
    </source>
</evidence>
<keyword evidence="5" id="KW-1185">Reference proteome</keyword>
<dbReference type="EMBL" id="JACIGY010000006">
    <property type="protein sequence ID" value="MBB4413639.1"/>
    <property type="molecule type" value="Genomic_DNA"/>
</dbReference>
<organism evidence="3 6">
    <name type="scientific">Aliirhizobium cellulosilyticum</name>
    <dbReference type="NCBI Taxonomy" id="393664"/>
    <lineage>
        <taxon>Bacteria</taxon>
        <taxon>Pseudomonadati</taxon>
        <taxon>Pseudomonadota</taxon>
        <taxon>Alphaproteobacteria</taxon>
        <taxon>Hyphomicrobiales</taxon>
        <taxon>Rhizobiaceae</taxon>
        <taxon>Aliirhizobium</taxon>
    </lineage>
</organism>
<dbReference type="AlphaFoldDB" id="A0A7W6V1J6"/>
<evidence type="ECO:0000313" key="4">
    <source>
        <dbReference type="Proteomes" id="UP000520770"/>
    </source>
</evidence>
<dbReference type="EMBL" id="JACIHM010000006">
    <property type="protein sequence ID" value="MBB4448273.1"/>
    <property type="molecule type" value="Genomic_DNA"/>
</dbReference>
<proteinExistence type="predicted"/>
<accession>A0A7W6V1J6</accession>